<name>A0AAC8PZB6_9GAMM</name>
<feature type="region of interest" description="Disordered" evidence="2">
    <location>
        <begin position="172"/>
        <end position="220"/>
    </location>
</feature>
<keyword evidence="1" id="KW-0175">Coiled coil</keyword>
<gene>
    <name evidence="3" type="ORF">AAX06_07710</name>
</gene>
<accession>A0AAC8PZB6</accession>
<proteinExistence type="predicted"/>
<feature type="compositionally biased region" description="Polar residues" evidence="2">
    <location>
        <begin position="172"/>
        <end position="194"/>
    </location>
</feature>
<dbReference type="AlphaFoldDB" id="A0AAC8PZB6"/>
<organism evidence="3 4">
    <name type="scientific">Moraxella bovoculi</name>
    <dbReference type="NCBI Taxonomy" id="386891"/>
    <lineage>
        <taxon>Bacteria</taxon>
        <taxon>Pseudomonadati</taxon>
        <taxon>Pseudomonadota</taxon>
        <taxon>Gammaproteobacteria</taxon>
        <taxon>Moraxellales</taxon>
        <taxon>Moraxellaceae</taxon>
        <taxon>Moraxella</taxon>
    </lineage>
</organism>
<reference evidence="3 4" key="1">
    <citation type="submission" date="2015-05" db="EMBL/GenBank/DDBJ databases">
        <authorList>
            <person name="Dickey A."/>
            <person name="Clawson M."/>
            <person name="Bono J."/>
            <person name="Loy J.D."/>
        </authorList>
    </citation>
    <scope>NUCLEOTIDE SEQUENCE [LARGE SCALE GENOMIC DNA]</scope>
    <source>
        <strain evidence="3 4">22581</strain>
    </source>
</reference>
<dbReference type="EMBL" id="CP011376">
    <property type="protein sequence ID" value="AKG08774.1"/>
    <property type="molecule type" value="Genomic_DNA"/>
</dbReference>
<feature type="compositionally biased region" description="Polar residues" evidence="2">
    <location>
        <begin position="201"/>
        <end position="214"/>
    </location>
</feature>
<sequence length="361" mass="39574">MQHEIFIAGTRADNSGKEVTITPDDLNAIAQGYNPSFHEAPIVIGHPDDNAPAYDWVKSLSAQDGKLFAEFGEMDDDFVELVKAGRYKKVSASFYPPNHPSNPKPDNWYLRHIGFFGGNTPAVKGLSAINFNDDEAGVVCFGELSETQQFVATMQNAFANFNAWLKGANFNESGDTDNTQSDAGANDYLPSTDNPSDKANKNSTDNPLTDNPPTNGADDMKELNDAIARAEKAEQELAEFKAKQAREQRDNADKANSDFAENLVKAGQIKPCDKDLLVQVLNFAEFPNDTTADFGEGDDKKPLAVAFKEFLGNLPKQHSHLTDKVTKSTASFSESLTHHERAIALMKSENISYEEAARRTA</sequence>
<dbReference type="Proteomes" id="UP000077465">
    <property type="component" value="Chromosome"/>
</dbReference>
<protein>
    <recommendedName>
        <fullName evidence="5">Peptidase</fullName>
    </recommendedName>
</protein>
<evidence type="ECO:0008006" key="5">
    <source>
        <dbReference type="Google" id="ProtNLM"/>
    </source>
</evidence>
<feature type="coiled-coil region" evidence="1">
    <location>
        <begin position="220"/>
        <end position="262"/>
    </location>
</feature>
<evidence type="ECO:0000256" key="2">
    <source>
        <dbReference type="SAM" id="MobiDB-lite"/>
    </source>
</evidence>
<evidence type="ECO:0000313" key="4">
    <source>
        <dbReference type="Proteomes" id="UP000077465"/>
    </source>
</evidence>
<evidence type="ECO:0000256" key="1">
    <source>
        <dbReference type="SAM" id="Coils"/>
    </source>
</evidence>
<evidence type="ECO:0000313" key="3">
    <source>
        <dbReference type="EMBL" id="AKG08774.1"/>
    </source>
</evidence>